<reference evidence="1 2" key="1">
    <citation type="submission" date="2018-05" db="EMBL/GenBank/DDBJ databases">
        <title>Genetic diversity of glacier-inhabiting Cryobacterium bacteria in China and description of Cryobacterium mengkeensis sp. nov. and Arthrobacter glacialis sp. nov.</title>
        <authorList>
            <person name="Liu Q."/>
            <person name="Xin Y.-H."/>
        </authorList>
    </citation>
    <scope>NUCLEOTIDE SEQUENCE [LARGE SCALE GENOMIC DNA]</scope>
    <source>
        <strain evidence="1 2">LI2</strain>
    </source>
</reference>
<dbReference type="AlphaFoldDB" id="A0A2V5L9P7"/>
<comment type="caution">
    <text evidence="1">The sequence shown here is derived from an EMBL/GenBank/DDBJ whole genome shotgun (WGS) entry which is preliminary data.</text>
</comment>
<name>A0A2V5L9P7_9MICC</name>
<evidence type="ECO:0000313" key="1">
    <source>
        <dbReference type="EMBL" id="PYI68209.1"/>
    </source>
</evidence>
<dbReference type="Proteomes" id="UP000247832">
    <property type="component" value="Unassembled WGS sequence"/>
</dbReference>
<sequence>MDEFSDPNDDGTAEGEVDRQFWQLPNSLATPFYNECLVCFLVRVVPMLEPAGFAMTLVFRETNAPRATNLGPRLQQLGIHGDTQLLQWGVVANESFWETRTLRRLWNSPGSTGLSRCQKRIHATLRFVVLAARPDGRTFRGLAGSQILRRASLV</sequence>
<gene>
    <name evidence="1" type="ORF">CVV68_07770</name>
</gene>
<organism evidence="1 2">
    <name type="scientific">Arthrobacter livingstonensis</name>
    <dbReference type="NCBI Taxonomy" id="670078"/>
    <lineage>
        <taxon>Bacteria</taxon>
        <taxon>Bacillati</taxon>
        <taxon>Actinomycetota</taxon>
        <taxon>Actinomycetes</taxon>
        <taxon>Micrococcales</taxon>
        <taxon>Micrococcaceae</taxon>
        <taxon>Arthrobacter</taxon>
    </lineage>
</organism>
<protein>
    <submittedName>
        <fullName evidence="1">Uncharacterized protein</fullName>
    </submittedName>
</protein>
<accession>A0A2V5L9P7</accession>
<keyword evidence="2" id="KW-1185">Reference proteome</keyword>
<proteinExistence type="predicted"/>
<dbReference type="EMBL" id="QJVD01000006">
    <property type="protein sequence ID" value="PYI68209.1"/>
    <property type="molecule type" value="Genomic_DNA"/>
</dbReference>
<evidence type="ECO:0000313" key="2">
    <source>
        <dbReference type="Proteomes" id="UP000247832"/>
    </source>
</evidence>